<dbReference type="PANTHER" id="PTHR32063:SF0">
    <property type="entry name" value="SWARMING MOTILITY PROTEIN SWRC"/>
    <property type="match status" value="1"/>
</dbReference>
<feature type="transmembrane region" description="Helical" evidence="2">
    <location>
        <begin position="921"/>
        <end position="939"/>
    </location>
</feature>
<name>A0A1C3E8S9_9PLAN</name>
<evidence type="ECO:0000313" key="4">
    <source>
        <dbReference type="Proteomes" id="UP000094828"/>
    </source>
</evidence>
<comment type="caution">
    <text evidence="3">The sequence shown here is derived from an EMBL/GenBank/DDBJ whole genome shotgun (WGS) entry which is preliminary data.</text>
</comment>
<dbReference type="RefSeq" id="WP_068849492.1">
    <property type="nucleotide sequence ID" value="NZ_LYDR01000127.1"/>
</dbReference>
<feature type="transmembrane region" description="Helical" evidence="2">
    <location>
        <begin position="12"/>
        <end position="29"/>
    </location>
</feature>
<evidence type="ECO:0000256" key="2">
    <source>
        <dbReference type="SAM" id="Phobius"/>
    </source>
</evidence>
<dbReference type="GO" id="GO:0005886">
    <property type="term" value="C:plasma membrane"/>
    <property type="evidence" value="ECO:0007669"/>
    <property type="project" value="TreeGrafter"/>
</dbReference>
<dbReference type="InterPro" id="IPR001036">
    <property type="entry name" value="Acrflvin-R"/>
</dbReference>
<dbReference type="SUPFAM" id="SSF82714">
    <property type="entry name" value="Multidrug efflux transporter AcrB TolC docking domain, DN and DC subdomains"/>
    <property type="match status" value="2"/>
</dbReference>
<reference evidence="3 4" key="1">
    <citation type="submission" date="2016-05" db="EMBL/GenBank/DDBJ databases">
        <title>Genomic and physiological characterization of Planctopirus sp. isolated from fresh water lake.</title>
        <authorList>
            <person name="Subhash Y."/>
            <person name="Ramana C."/>
        </authorList>
    </citation>
    <scope>NUCLEOTIDE SEQUENCE [LARGE SCALE GENOMIC DNA]</scope>
    <source>
        <strain evidence="3 4">JC280</strain>
    </source>
</reference>
<keyword evidence="2" id="KW-0472">Membrane</keyword>
<sequence length="1062" mass="117495">MTIWELCIRRPIFTTMLVSAPVILGLAAYPRLGVELFPNVDVPMVTITTTLRGASVEEMETGVTKPIEEIVNTVAGIDELKSTTKEGSSQVVIAFDLDKNGDIAAQEVDAKVRTILSQLPEGTDAPIIDKFAVDATPVLTVAISGRRDEREITEIARRQVKEILETVPGVGSVAMVGSRQRAINIWIDPDRLQKFPNLTIEDVRLALLRENQEQPGGRVDRGTSEVVLRTMARMATPQEFESLIIANRGGQPVRISDVGRVEDSIEEPRGLSRLWTRSADGKNVSQPGDAAVSLIIQKQSGTNTVKVVHEIKERIAELQAILPADIQLKVIRDQSRFIENSMHEVQVHLVLAAVLVSLTILLFMRDWRTTLIAALSIPASMVATFAFMNFMGFTVNNITMLGLILAVGIVVDDAVVVHENIFRHMQEYQLSAMEAARSATAEIALAVVATTMSLLVIFLPVIFMGGIVGRFFSSFGYVVGFSILMSMLISFTMTPMLCSRFLKLETGHHGEGGWFWQKVVAAYIAILRWSMRHRWVIVGSSLLVLFSTPVLFVAVGKDFVPKDDQSEFEVSVNLPEDYTLQRADEVLTELDLRIRQLPGITDSFITIGDTTGRITKGQGEVNKATIYYRILPIAERDFSQFDVMSDARKLLVQYPDLRAAVQDVAVIQATGIRQVAIDLNLRGPDMEKLQEYSDRIIAWMKERKHYVDVDTSLSFRKPELRVIPLRERASELGVSVAAISTTGNVLVGGLPVSKYKEADQQYDVWLRAERDHRSSAAEIGRLTVPSTKTSTGVVELANVARFEDAFGPSTIERFSRQRQVIVMANLEGFALGKAVDELTAFVKSMDLPADYRWEFIGQARDMSDAMGYFFIAFILSIIFMYMILAAQFESFIHPITILLSLPLTIPFAILSLILLGTNLDIYAMFGLFMLFGIVKKNGILQVDYTNVLRAQGMPRDEAIIEANRTRLRPIMMTTVMLVAAMIPMALGEGPGAAARAGMAKVILGGQALSLLLTLLLTPVAYSIWDDLAILSARWRPLGSRQRSKTPELVSDPAEKLGTSLPA</sequence>
<proteinExistence type="predicted"/>
<accession>A0A1C3E8S9</accession>
<dbReference type="Gene3D" id="3.30.2090.10">
    <property type="entry name" value="Multidrug efflux transporter AcrB TolC docking domain, DN and DC subdomains"/>
    <property type="match status" value="2"/>
</dbReference>
<feature type="transmembrane region" description="Helical" evidence="2">
    <location>
        <begin position="970"/>
        <end position="987"/>
    </location>
</feature>
<dbReference type="InterPro" id="IPR027463">
    <property type="entry name" value="AcrB_DN_DC_subdom"/>
</dbReference>
<dbReference type="EMBL" id="LYDR01000127">
    <property type="protein sequence ID" value="ODA29626.1"/>
    <property type="molecule type" value="Genomic_DNA"/>
</dbReference>
<feature type="transmembrane region" description="Helical" evidence="2">
    <location>
        <begin position="1007"/>
        <end position="1024"/>
    </location>
</feature>
<dbReference type="InterPro" id="IPR018247">
    <property type="entry name" value="EF_Hand_1_Ca_BS"/>
</dbReference>
<gene>
    <name evidence="3" type="ORF">A6X21_08120</name>
</gene>
<dbReference type="AlphaFoldDB" id="A0A1C3E8S9"/>
<feature type="transmembrane region" description="Helical" evidence="2">
    <location>
        <begin position="443"/>
        <end position="468"/>
    </location>
</feature>
<feature type="transmembrane region" description="Helical" evidence="2">
    <location>
        <begin position="474"/>
        <end position="493"/>
    </location>
</feature>
<dbReference type="GO" id="GO:0042910">
    <property type="term" value="F:xenobiotic transmembrane transporter activity"/>
    <property type="evidence" value="ECO:0007669"/>
    <property type="project" value="TreeGrafter"/>
</dbReference>
<dbReference type="Gene3D" id="3.30.70.1440">
    <property type="entry name" value="Multidrug efflux transporter AcrB pore domain"/>
    <property type="match status" value="1"/>
</dbReference>
<keyword evidence="2" id="KW-1133">Transmembrane helix</keyword>
<keyword evidence="2" id="KW-0812">Transmembrane</keyword>
<protein>
    <submittedName>
        <fullName evidence="3">RND transporter</fullName>
    </submittedName>
</protein>
<dbReference type="SUPFAM" id="SSF82693">
    <property type="entry name" value="Multidrug efflux transporter AcrB pore domain, PN1, PN2, PC1 and PC2 subdomains"/>
    <property type="match status" value="3"/>
</dbReference>
<feature type="transmembrane region" description="Helical" evidence="2">
    <location>
        <begin position="371"/>
        <end position="392"/>
    </location>
</feature>
<dbReference type="PROSITE" id="PS00018">
    <property type="entry name" value="EF_HAND_1"/>
    <property type="match status" value="1"/>
</dbReference>
<dbReference type="Proteomes" id="UP000094828">
    <property type="component" value="Unassembled WGS sequence"/>
</dbReference>
<feature type="transmembrane region" description="Helical" evidence="2">
    <location>
        <begin position="535"/>
        <end position="555"/>
    </location>
</feature>
<dbReference type="SUPFAM" id="SSF82866">
    <property type="entry name" value="Multidrug efflux transporter AcrB transmembrane domain"/>
    <property type="match status" value="2"/>
</dbReference>
<evidence type="ECO:0000256" key="1">
    <source>
        <dbReference type="SAM" id="MobiDB-lite"/>
    </source>
</evidence>
<organism evidence="3 4">
    <name type="scientific">Planctopirus hydrillae</name>
    <dbReference type="NCBI Taxonomy" id="1841610"/>
    <lineage>
        <taxon>Bacteria</taxon>
        <taxon>Pseudomonadati</taxon>
        <taxon>Planctomycetota</taxon>
        <taxon>Planctomycetia</taxon>
        <taxon>Planctomycetales</taxon>
        <taxon>Planctomycetaceae</taxon>
        <taxon>Planctopirus</taxon>
    </lineage>
</organism>
<feature type="region of interest" description="Disordered" evidence="1">
    <location>
        <begin position="1041"/>
        <end position="1062"/>
    </location>
</feature>
<feature type="transmembrane region" description="Helical" evidence="2">
    <location>
        <begin position="891"/>
        <end position="915"/>
    </location>
</feature>
<dbReference type="OrthoDB" id="220575at2"/>
<dbReference type="Gene3D" id="1.20.1640.10">
    <property type="entry name" value="Multidrug efflux transporter AcrB transmembrane domain"/>
    <property type="match status" value="2"/>
</dbReference>
<dbReference type="Gene3D" id="3.30.70.1430">
    <property type="entry name" value="Multidrug efflux transporter AcrB pore domain"/>
    <property type="match status" value="2"/>
</dbReference>
<dbReference type="Pfam" id="PF00873">
    <property type="entry name" value="ACR_tran"/>
    <property type="match status" value="1"/>
</dbReference>
<feature type="transmembrane region" description="Helical" evidence="2">
    <location>
        <begin position="398"/>
        <end position="422"/>
    </location>
</feature>
<feature type="transmembrane region" description="Helical" evidence="2">
    <location>
        <begin position="345"/>
        <end position="364"/>
    </location>
</feature>
<feature type="transmembrane region" description="Helical" evidence="2">
    <location>
        <begin position="865"/>
        <end position="884"/>
    </location>
</feature>
<keyword evidence="4" id="KW-1185">Reference proteome</keyword>
<dbReference type="PANTHER" id="PTHR32063">
    <property type="match status" value="1"/>
</dbReference>
<dbReference type="Gene3D" id="3.30.70.1320">
    <property type="entry name" value="Multidrug efflux transporter AcrB pore domain like"/>
    <property type="match status" value="1"/>
</dbReference>
<dbReference type="PRINTS" id="PR00702">
    <property type="entry name" value="ACRIFLAVINRP"/>
</dbReference>
<dbReference type="STRING" id="1841610.A6X21_08120"/>
<evidence type="ECO:0000313" key="3">
    <source>
        <dbReference type="EMBL" id="ODA29626.1"/>
    </source>
</evidence>